<dbReference type="EMBL" id="FJ822135">
    <property type="protein sequence ID" value="ACO37107.1"/>
    <property type="molecule type" value="Genomic_DNA"/>
</dbReference>
<dbReference type="Proteomes" id="UP000001878">
    <property type="component" value="Segment"/>
</dbReference>
<evidence type="ECO:0000313" key="1">
    <source>
        <dbReference type="EMBL" id="ACO37107.1"/>
    </source>
</evidence>
<dbReference type="GeneID" id="7751041"/>
<proteinExistence type="predicted"/>
<gene>
    <name evidence="1" type="ORF">lb338_phage_186</name>
</gene>
<protein>
    <submittedName>
        <fullName evidence="1">Uncharacterized protein</fullName>
    </submittedName>
</protein>
<sequence>MLCFRQPRKEESKMDKEVFFEKVHMHSKKQLVHYLWDHDYSQYFGNSLVESSTNSHLLTITPNRTLVSKYLVVNDDGFFKFFDYLEDTISDLDIKTYFNDLESEDYGTVLNDLEEKYND</sequence>
<keyword evidence="2" id="KW-1185">Reference proteome</keyword>
<evidence type="ECO:0000313" key="2">
    <source>
        <dbReference type="Proteomes" id="UP000001878"/>
    </source>
</evidence>
<reference evidence="1 2" key="1">
    <citation type="journal article" date="2009" name="Gene">
        <title>Genome of a virulent bacteriophage Lb338-1 that lyses the probiotic Lactobacillus paracasei cheese strain.</title>
        <authorList>
            <person name="Alemayehu D."/>
            <person name="Ross R.P."/>
            <person name="O'Sullivan O."/>
            <person name="Coffey A."/>
            <person name="Stanton C."/>
            <person name="Fitzgerald G.F."/>
            <person name="McAuliffe O."/>
        </authorList>
    </citation>
    <scope>NUCLEOTIDE SEQUENCE [LARGE SCALE GENOMIC DNA]</scope>
    <source>
        <strain evidence="1">Lb338-1</strain>
    </source>
</reference>
<name>C1KFU6_9CAUD</name>
<organism evidence="1 2">
    <name type="scientific">Lactobacillus phage Lb338-1</name>
    <dbReference type="NCBI Taxonomy" id="2892342"/>
    <lineage>
        <taxon>Viruses</taxon>
        <taxon>Duplodnaviria</taxon>
        <taxon>Heunggongvirae</taxon>
        <taxon>Uroviricota</taxon>
        <taxon>Caudoviricetes</taxon>
        <taxon>Herelleviridae</taxon>
        <taxon>Mooreparkvirus</taxon>
        <taxon>Mooreparkvirus Lb3381</taxon>
    </lineage>
</organism>
<dbReference type="KEGG" id="vg:7751041"/>
<accession>C1KFU6</accession>
<dbReference type="RefSeq" id="YP_002790865.1">
    <property type="nucleotide sequence ID" value="NC_012530.1"/>
</dbReference>